<evidence type="ECO:0000259" key="5">
    <source>
        <dbReference type="PROSITE" id="PS50090"/>
    </source>
</evidence>
<keyword evidence="2" id="KW-0238">DNA-binding</keyword>
<proteinExistence type="predicted"/>
<dbReference type="OrthoDB" id="608866at2759"/>
<dbReference type="InterPro" id="IPR009057">
    <property type="entry name" value="Homeodomain-like_sf"/>
</dbReference>
<evidence type="ECO:0000313" key="8">
    <source>
        <dbReference type="Proteomes" id="UP000179807"/>
    </source>
</evidence>
<dbReference type="RefSeq" id="XP_068346335.1">
    <property type="nucleotide sequence ID" value="XM_068496384.1"/>
</dbReference>
<dbReference type="VEuPathDB" id="TrichDB:TRFO_12025"/>
<feature type="domain" description="HTH myb-type" evidence="6">
    <location>
        <begin position="61"/>
        <end position="115"/>
    </location>
</feature>
<reference evidence="7" key="1">
    <citation type="submission" date="2016-10" db="EMBL/GenBank/DDBJ databases">
        <authorList>
            <person name="Benchimol M."/>
            <person name="Almeida L.G."/>
            <person name="Vasconcelos A.T."/>
            <person name="Perreira-Neves A."/>
            <person name="Rosa I.A."/>
            <person name="Tasca T."/>
            <person name="Bogo M.R."/>
            <person name="de Souza W."/>
        </authorList>
    </citation>
    <scope>NUCLEOTIDE SEQUENCE [LARGE SCALE GENOMIC DNA]</scope>
    <source>
        <strain evidence="7">K</strain>
    </source>
</reference>
<dbReference type="PANTHER" id="PTHR46621:SF1">
    <property type="entry name" value="SNRNA-ACTIVATING PROTEIN COMPLEX SUBUNIT 4"/>
    <property type="match status" value="1"/>
</dbReference>
<evidence type="ECO:0000256" key="1">
    <source>
        <dbReference type="ARBA" id="ARBA00023015"/>
    </source>
</evidence>
<dbReference type="PROSITE" id="PS50090">
    <property type="entry name" value="MYB_LIKE"/>
    <property type="match status" value="2"/>
</dbReference>
<dbReference type="GO" id="GO:0001006">
    <property type="term" value="F:RNA polymerase III type 3 promoter sequence-specific DNA binding"/>
    <property type="evidence" value="ECO:0007669"/>
    <property type="project" value="TreeGrafter"/>
</dbReference>
<dbReference type="SUPFAM" id="SSF46689">
    <property type="entry name" value="Homeodomain-like"/>
    <property type="match status" value="1"/>
</dbReference>
<dbReference type="SMART" id="SM00717">
    <property type="entry name" value="SANT"/>
    <property type="match status" value="2"/>
</dbReference>
<dbReference type="PROSITE" id="PS51294">
    <property type="entry name" value="HTH_MYB"/>
    <property type="match status" value="2"/>
</dbReference>
<feature type="domain" description="Myb-like" evidence="5">
    <location>
        <begin position="14"/>
        <end position="60"/>
    </location>
</feature>
<dbReference type="CDD" id="cd00167">
    <property type="entry name" value="SANT"/>
    <property type="match status" value="2"/>
</dbReference>
<gene>
    <name evidence="7" type="ORF">TRFO_12025</name>
</gene>
<organism evidence="7 8">
    <name type="scientific">Tritrichomonas foetus</name>
    <dbReference type="NCBI Taxonomy" id="1144522"/>
    <lineage>
        <taxon>Eukaryota</taxon>
        <taxon>Metamonada</taxon>
        <taxon>Parabasalia</taxon>
        <taxon>Tritrichomonadida</taxon>
        <taxon>Tritrichomonadidae</taxon>
        <taxon>Tritrichomonas</taxon>
    </lineage>
</organism>
<sequence length="304" mass="35484">MKTNEARTGKPHPKSKFTPEEDMKLKRIIFQFGDSDWNLISRLMNNRNQRQCRERWQKYLSPFVRFDPWTPDEDKMLNKLVSEFGQKWVKISQFFKNRTDINVKNRWMVLKRMSAKTPITNEITKFEIPLPIISPRVEADSKIEDANIEITSDSLESVDSSESDVMMVHNEIVNPLNFEGNMNVDPNLQETSNEIKTIEINDNNSNCELPKDSNKLTCDVQNIDMDLDVDISVEAIHNINSFNDLENIDITKFFDVGIDDDLFGKKKMNMSDKEYRFCLFDDHPINSFTPVLRMEGIGENSPWD</sequence>
<dbReference type="InterPro" id="IPR017930">
    <property type="entry name" value="Myb_dom"/>
</dbReference>
<comment type="caution">
    <text evidence="7">The sequence shown here is derived from an EMBL/GenBank/DDBJ whole genome shotgun (WGS) entry which is preliminary data.</text>
</comment>
<keyword evidence="3" id="KW-0804">Transcription</keyword>
<dbReference type="Proteomes" id="UP000179807">
    <property type="component" value="Unassembled WGS sequence"/>
</dbReference>
<dbReference type="GeneID" id="94831088"/>
<evidence type="ECO:0000313" key="7">
    <source>
        <dbReference type="EMBL" id="OHS93198.1"/>
    </source>
</evidence>
<evidence type="ECO:0000256" key="3">
    <source>
        <dbReference type="ARBA" id="ARBA00023163"/>
    </source>
</evidence>
<dbReference type="GO" id="GO:0042796">
    <property type="term" value="P:snRNA transcription by RNA polymerase III"/>
    <property type="evidence" value="ECO:0007669"/>
    <property type="project" value="TreeGrafter"/>
</dbReference>
<dbReference type="EMBL" id="MLAK01001426">
    <property type="protein sequence ID" value="OHS93198.1"/>
    <property type="molecule type" value="Genomic_DNA"/>
</dbReference>
<dbReference type="GO" id="GO:0042795">
    <property type="term" value="P:snRNA transcription by RNA polymerase II"/>
    <property type="evidence" value="ECO:0007669"/>
    <property type="project" value="TreeGrafter"/>
</dbReference>
<dbReference type="Gene3D" id="1.10.10.60">
    <property type="entry name" value="Homeodomain-like"/>
    <property type="match status" value="2"/>
</dbReference>
<evidence type="ECO:0008006" key="9">
    <source>
        <dbReference type="Google" id="ProtNLM"/>
    </source>
</evidence>
<protein>
    <recommendedName>
        <fullName evidence="9">Myb-like DNA-binding domain containing protein</fullName>
    </recommendedName>
</protein>
<dbReference type="InterPro" id="IPR051575">
    <property type="entry name" value="Myb-like_DNA-bd"/>
</dbReference>
<dbReference type="GO" id="GO:0000978">
    <property type="term" value="F:RNA polymerase II cis-regulatory region sequence-specific DNA binding"/>
    <property type="evidence" value="ECO:0007669"/>
    <property type="project" value="TreeGrafter"/>
</dbReference>
<dbReference type="AlphaFoldDB" id="A0A1J4J0P1"/>
<keyword evidence="4" id="KW-0539">Nucleus</keyword>
<keyword evidence="1" id="KW-0805">Transcription regulation</keyword>
<evidence type="ECO:0000259" key="6">
    <source>
        <dbReference type="PROSITE" id="PS51294"/>
    </source>
</evidence>
<evidence type="ECO:0000256" key="2">
    <source>
        <dbReference type="ARBA" id="ARBA00023125"/>
    </source>
</evidence>
<evidence type="ECO:0000256" key="4">
    <source>
        <dbReference type="ARBA" id="ARBA00023242"/>
    </source>
</evidence>
<feature type="domain" description="Myb-like" evidence="5">
    <location>
        <begin position="61"/>
        <end position="111"/>
    </location>
</feature>
<dbReference type="Pfam" id="PF13921">
    <property type="entry name" value="Myb_DNA-bind_6"/>
    <property type="match status" value="1"/>
</dbReference>
<dbReference type="GO" id="GO:0019185">
    <property type="term" value="C:snRNA-activating protein complex"/>
    <property type="evidence" value="ECO:0007669"/>
    <property type="project" value="TreeGrafter"/>
</dbReference>
<name>A0A1J4J0P1_9EUKA</name>
<dbReference type="InterPro" id="IPR001005">
    <property type="entry name" value="SANT/Myb"/>
</dbReference>
<feature type="domain" description="HTH myb-type" evidence="6">
    <location>
        <begin position="9"/>
        <end position="60"/>
    </location>
</feature>
<keyword evidence="8" id="KW-1185">Reference proteome</keyword>
<dbReference type="PANTHER" id="PTHR46621">
    <property type="entry name" value="SNRNA-ACTIVATING PROTEIN COMPLEX SUBUNIT 4"/>
    <property type="match status" value="1"/>
</dbReference>
<accession>A0A1J4J0P1</accession>